<sequence length="61" mass="6715">MKSKNLFVSLIGLIFLSVFFSNIVNSNISNELYSVNVPEISQGVITPDNLIPINFTINIDG</sequence>
<gene>
    <name evidence="1" type="ORF">LCGC14_1590070</name>
</gene>
<comment type="caution">
    <text evidence="1">The sequence shown here is derived from an EMBL/GenBank/DDBJ whole genome shotgun (WGS) entry which is preliminary data.</text>
</comment>
<name>A0A0F9LEQ1_9ZZZZ</name>
<organism evidence="1">
    <name type="scientific">marine sediment metagenome</name>
    <dbReference type="NCBI Taxonomy" id="412755"/>
    <lineage>
        <taxon>unclassified sequences</taxon>
        <taxon>metagenomes</taxon>
        <taxon>ecological metagenomes</taxon>
    </lineage>
</organism>
<dbReference type="AlphaFoldDB" id="A0A0F9LEQ1"/>
<feature type="non-terminal residue" evidence="1">
    <location>
        <position position="61"/>
    </location>
</feature>
<dbReference type="EMBL" id="LAZR01012611">
    <property type="protein sequence ID" value="KKM25925.1"/>
    <property type="molecule type" value="Genomic_DNA"/>
</dbReference>
<evidence type="ECO:0000313" key="1">
    <source>
        <dbReference type="EMBL" id="KKM25925.1"/>
    </source>
</evidence>
<proteinExistence type="predicted"/>
<protein>
    <submittedName>
        <fullName evidence="1">Uncharacterized protein</fullName>
    </submittedName>
</protein>
<accession>A0A0F9LEQ1</accession>
<reference evidence="1" key="1">
    <citation type="journal article" date="2015" name="Nature">
        <title>Complex archaea that bridge the gap between prokaryotes and eukaryotes.</title>
        <authorList>
            <person name="Spang A."/>
            <person name="Saw J.H."/>
            <person name="Jorgensen S.L."/>
            <person name="Zaremba-Niedzwiedzka K."/>
            <person name="Martijn J."/>
            <person name="Lind A.E."/>
            <person name="van Eijk R."/>
            <person name="Schleper C."/>
            <person name="Guy L."/>
            <person name="Ettema T.J."/>
        </authorList>
    </citation>
    <scope>NUCLEOTIDE SEQUENCE</scope>
</reference>